<dbReference type="PANTHER" id="PTHR46288:SF27">
    <property type="entry name" value="CYSTEINE_HISTIDINE-RICH C1 DOMAIN FAMILY PROTEIN"/>
    <property type="match status" value="1"/>
</dbReference>
<organism evidence="1 2">
    <name type="scientific">Ilex paraguariensis</name>
    <name type="common">yerba mate</name>
    <dbReference type="NCBI Taxonomy" id="185542"/>
    <lineage>
        <taxon>Eukaryota</taxon>
        <taxon>Viridiplantae</taxon>
        <taxon>Streptophyta</taxon>
        <taxon>Embryophyta</taxon>
        <taxon>Tracheophyta</taxon>
        <taxon>Spermatophyta</taxon>
        <taxon>Magnoliopsida</taxon>
        <taxon>eudicotyledons</taxon>
        <taxon>Gunneridae</taxon>
        <taxon>Pentapetalae</taxon>
        <taxon>asterids</taxon>
        <taxon>campanulids</taxon>
        <taxon>Aquifoliales</taxon>
        <taxon>Aquifoliaceae</taxon>
        <taxon>Ilex</taxon>
    </lineage>
</organism>
<dbReference type="AlphaFoldDB" id="A0ABC8URZ3"/>
<dbReference type="Proteomes" id="UP001642360">
    <property type="component" value="Unassembled WGS sequence"/>
</dbReference>
<reference evidence="1 2" key="1">
    <citation type="submission" date="2024-02" db="EMBL/GenBank/DDBJ databases">
        <authorList>
            <person name="Vignale AGUSTIN F."/>
            <person name="Sosa J E."/>
            <person name="Modenutti C."/>
        </authorList>
    </citation>
    <scope>NUCLEOTIDE SEQUENCE [LARGE SCALE GENOMIC DNA]</scope>
</reference>
<proteinExistence type="predicted"/>
<dbReference type="SUPFAM" id="SSF57889">
    <property type="entry name" value="Cysteine-rich domain"/>
    <property type="match status" value="1"/>
</dbReference>
<name>A0ABC8URZ3_9AQUA</name>
<evidence type="ECO:0000313" key="1">
    <source>
        <dbReference type="EMBL" id="CAK9183821.1"/>
    </source>
</evidence>
<protein>
    <submittedName>
        <fullName evidence="1">Uncharacterized protein</fullName>
    </submittedName>
</protein>
<sequence>MELQHFSHEHPLIPMEVPKEKGGQVTCCAGCLKPILGAAYSCTAISNTTNTACYFFLHKRCAELPDGIKTSYTTTMCCPFAKERVVGVLRINVLFAENIVVTSTTTVAFAHFESAFHVG</sequence>
<dbReference type="InterPro" id="IPR046349">
    <property type="entry name" value="C1-like_sf"/>
</dbReference>
<comment type="caution">
    <text evidence="1">The sequence shown here is derived from an EMBL/GenBank/DDBJ whole genome shotgun (WGS) entry which is preliminary data.</text>
</comment>
<dbReference type="PANTHER" id="PTHR46288">
    <property type="entry name" value="PHORBOL-ESTER/DAG-TYPE DOMAIN-CONTAINING PROTEIN"/>
    <property type="match status" value="1"/>
</dbReference>
<accession>A0ABC8URZ3</accession>
<gene>
    <name evidence="1" type="ORF">ILEXP_LOCUS54116</name>
</gene>
<keyword evidence="2" id="KW-1185">Reference proteome</keyword>
<dbReference type="EMBL" id="CAUOFW020008769">
    <property type="protein sequence ID" value="CAK9183821.1"/>
    <property type="molecule type" value="Genomic_DNA"/>
</dbReference>
<evidence type="ECO:0000313" key="2">
    <source>
        <dbReference type="Proteomes" id="UP001642360"/>
    </source>
</evidence>